<organism evidence="1 2">
    <name type="scientific">Asaia spathodeae</name>
    <dbReference type="NCBI Taxonomy" id="657016"/>
    <lineage>
        <taxon>Bacteria</taxon>
        <taxon>Pseudomonadati</taxon>
        <taxon>Pseudomonadota</taxon>
        <taxon>Alphaproteobacteria</taxon>
        <taxon>Acetobacterales</taxon>
        <taxon>Acetobacteraceae</taxon>
        <taxon>Asaia</taxon>
    </lineage>
</organism>
<keyword evidence="2" id="KW-1185">Reference proteome</keyword>
<name>A0ABX2P7N4_9PROT</name>
<sequence>MGAADGLPGGLSSNGSVIMTDGSVFYPGAWSNGGVLTVNPYAVSA</sequence>
<comment type="caution">
    <text evidence="1">The sequence shown here is derived from an EMBL/GenBank/DDBJ whole genome shotgun (WGS) entry which is preliminary data.</text>
</comment>
<proteinExistence type="predicted"/>
<reference evidence="1 2" key="1">
    <citation type="submission" date="2020-06" db="EMBL/GenBank/DDBJ databases">
        <title>Synonyms of Asaia species.</title>
        <authorList>
            <person name="Sombolestani A."/>
        </authorList>
    </citation>
    <scope>NUCLEOTIDE SEQUENCE [LARGE SCALE GENOMIC DNA]</scope>
    <source>
        <strain evidence="1 2">LMG 27047</strain>
    </source>
</reference>
<accession>A0ABX2P7N4</accession>
<protein>
    <submittedName>
        <fullName evidence="1">Uncharacterized protein</fullName>
    </submittedName>
</protein>
<dbReference type="EMBL" id="JABXXV010000006">
    <property type="protein sequence ID" value="NVN47370.1"/>
    <property type="molecule type" value="Genomic_DNA"/>
</dbReference>
<dbReference type="RefSeq" id="WP_267311810.1">
    <property type="nucleotide sequence ID" value="NZ_JABXXV010000006.1"/>
</dbReference>
<gene>
    <name evidence="1" type="ORF">HW542_11200</name>
</gene>
<evidence type="ECO:0000313" key="2">
    <source>
        <dbReference type="Proteomes" id="UP001516351"/>
    </source>
</evidence>
<evidence type="ECO:0000313" key="1">
    <source>
        <dbReference type="EMBL" id="NVN47370.1"/>
    </source>
</evidence>
<dbReference type="Proteomes" id="UP001516351">
    <property type="component" value="Unassembled WGS sequence"/>
</dbReference>